<name>A0A016WJ08_9BILA</name>
<dbReference type="EMBL" id="JARK01000249">
    <property type="protein sequence ID" value="EYC39615.1"/>
    <property type="molecule type" value="Genomic_DNA"/>
</dbReference>
<proteinExistence type="predicted"/>
<accession>A0A016WJ08</accession>
<protein>
    <submittedName>
        <fullName evidence="2">Uncharacterized protein</fullName>
    </submittedName>
</protein>
<sequence>MQKTKGSVGGRIWPAKGGWPRPRRNSVPDQTLAPLTPLGHPYQTVGPVSERFPNFRCRCTFLTPLDPTPGTFLRFWTPAHPYHTVRPNSRHFPNFGRWRTLITPLDPTRDVFPLLDAGVPLSQLWTCLPHSGRRRTLITAADPDPPPTSAPAYPYHSGGPGSPHFGRRRTLIAAVDPLRNGKPLGNMIGGRQPPY</sequence>
<gene>
    <name evidence="2" type="primary">Acey_s0649.g1122</name>
    <name evidence="2" type="ORF">Y032_0649g1122</name>
</gene>
<keyword evidence="3" id="KW-1185">Reference proteome</keyword>
<comment type="caution">
    <text evidence="2">The sequence shown here is derived from an EMBL/GenBank/DDBJ whole genome shotgun (WGS) entry which is preliminary data.</text>
</comment>
<feature type="region of interest" description="Disordered" evidence="1">
    <location>
        <begin position="1"/>
        <end position="27"/>
    </location>
</feature>
<evidence type="ECO:0000313" key="3">
    <source>
        <dbReference type="Proteomes" id="UP000024635"/>
    </source>
</evidence>
<organism evidence="2 3">
    <name type="scientific">Ancylostoma ceylanicum</name>
    <dbReference type="NCBI Taxonomy" id="53326"/>
    <lineage>
        <taxon>Eukaryota</taxon>
        <taxon>Metazoa</taxon>
        <taxon>Ecdysozoa</taxon>
        <taxon>Nematoda</taxon>
        <taxon>Chromadorea</taxon>
        <taxon>Rhabditida</taxon>
        <taxon>Rhabditina</taxon>
        <taxon>Rhabditomorpha</taxon>
        <taxon>Strongyloidea</taxon>
        <taxon>Ancylostomatidae</taxon>
        <taxon>Ancylostomatinae</taxon>
        <taxon>Ancylostoma</taxon>
    </lineage>
</organism>
<reference evidence="3" key="1">
    <citation type="journal article" date="2015" name="Nat. Genet.">
        <title>The genome and transcriptome of the zoonotic hookworm Ancylostoma ceylanicum identify infection-specific gene families.</title>
        <authorList>
            <person name="Schwarz E.M."/>
            <person name="Hu Y."/>
            <person name="Antoshechkin I."/>
            <person name="Miller M.M."/>
            <person name="Sternberg P.W."/>
            <person name="Aroian R.V."/>
        </authorList>
    </citation>
    <scope>NUCLEOTIDE SEQUENCE</scope>
    <source>
        <strain evidence="3">HY135</strain>
    </source>
</reference>
<dbReference type="Proteomes" id="UP000024635">
    <property type="component" value="Unassembled WGS sequence"/>
</dbReference>
<evidence type="ECO:0000313" key="2">
    <source>
        <dbReference type="EMBL" id="EYC39615.1"/>
    </source>
</evidence>
<dbReference type="AlphaFoldDB" id="A0A016WJ08"/>
<evidence type="ECO:0000256" key="1">
    <source>
        <dbReference type="SAM" id="MobiDB-lite"/>
    </source>
</evidence>
<feature type="region of interest" description="Disordered" evidence="1">
    <location>
        <begin position="139"/>
        <end position="163"/>
    </location>
</feature>